<dbReference type="SUPFAM" id="SSF50475">
    <property type="entry name" value="FMN-binding split barrel"/>
    <property type="match status" value="1"/>
</dbReference>
<dbReference type="InterPro" id="IPR016888">
    <property type="entry name" value="UCP028498"/>
</dbReference>
<dbReference type="Proteomes" id="UP001056455">
    <property type="component" value="Chromosome"/>
</dbReference>
<dbReference type="Gene3D" id="2.30.110.10">
    <property type="entry name" value="Electron Transport, Fmn-binding Protein, Chain A"/>
    <property type="match status" value="1"/>
</dbReference>
<gene>
    <name evidence="1" type="ORF">NF556_05385</name>
</gene>
<accession>A0ABY4YXJ3</accession>
<dbReference type="Pfam" id="PF10012">
    <property type="entry name" value="DUF2255"/>
    <property type="match status" value="1"/>
</dbReference>
<dbReference type="RefSeq" id="WP_252594462.1">
    <property type="nucleotide sequence ID" value="NZ_CP099489.1"/>
</dbReference>
<reference evidence="1" key="1">
    <citation type="submission" date="2022-06" db="EMBL/GenBank/DDBJ databases">
        <title>Ornithinimicrobium HY1793.</title>
        <authorList>
            <person name="Huang Y."/>
        </authorList>
    </citation>
    <scope>NUCLEOTIDE SEQUENCE</scope>
    <source>
        <strain evidence="1">HY1793</strain>
    </source>
</reference>
<evidence type="ECO:0000313" key="2">
    <source>
        <dbReference type="Proteomes" id="UP001056455"/>
    </source>
</evidence>
<name>A0ABY4YXJ3_9MICO</name>
<protein>
    <submittedName>
        <fullName evidence="1">DUF2255 family protein</fullName>
    </submittedName>
</protein>
<keyword evidence="2" id="KW-1185">Reference proteome</keyword>
<sequence length="135" mass="14294">MSFDTAVDLFDEADVVAIVTTRANGSPIATPIWSVVVDGVPYLRSAFGPDSWWYRHVLAGRPAALAMGDGHLAEQDRAAALDLPREPVSTTYVPGDDPVQAAIDAELTRKYLAGPSVDAMLSAAAIACTLRVEPV</sequence>
<dbReference type="EMBL" id="CP099489">
    <property type="protein sequence ID" value="USQ81078.1"/>
    <property type="molecule type" value="Genomic_DNA"/>
</dbReference>
<organism evidence="1 2">
    <name type="scientific">Ornithinimicrobium faecis</name>
    <dbReference type="NCBI Taxonomy" id="2934158"/>
    <lineage>
        <taxon>Bacteria</taxon>
        <taxon>Bacillati</taxon>
        <taxon>Actinomycetota</taxon>
        <taxon>Actinomycetes</taxon>
        <taxon>Micrococcales</taxon>
        <taxon>Ornithinimicrobiaceae</taxon>
        <taxon>Ornithinimicrobium</taxon>
    </lineage>
</organism>
<dbReference type="InterPro" id="IPR012349">
    <property type="entry name" value="Split_barrel_FMN-bd"/>
</dbReference>
<evidence type="ECO:0000313" key="1">
    <source>
        <dbReference type="EMBL" id="USQ81078.1"/>
    </source>
</evidence>
<proteinExistence type="predicted"/>